<dbReference type="PANTHER" id="PTHR30118:SF15">
    <property type="entry name" value="TRANSCRIPTIONAL REGULATORY PROTEIN"/>
    <property type="match status" value="1"/>
</dbReference>
<dbReference type="GO" id="GO:0003677">
    <property type="term" value="F:DNA binding"/>
    <property type="evidence" value="ECO:0007669"/>
    <property type="project" value="UniProtKB-KW"/>
</dbReference>
<dbReference type="SUPFAM" id="SSF53850">
    <property type="entry name" value="Periplasmic binding protein-like II"/>
    <property type="match status" value="1"/>
</dbReference>
<evidence type="ECO:0000313" key="7">
    <source>
        <dbReference type="Proteomes" id="UP000464524"/>
    </source>
</evidence>
<evidence type="ECO:0000256" key="1">
    <source>
        <dbReference type="ARBA" id="ARBA00009437"/>
    </source>
</evidence>
<feature type="domain" description="HTH lysR-type" evidence="5">
    <location>
        <begin position="6"/>
        <end position="63"/>
    </location>
</feature>
<dbReference type="InterPro" id="IPR036388">
    <property type="entry name" value="WH-like_DNA-bd_sf"/>
</dbReference>
<dbReference type="PRINTS" id="PR00039">
    <property type="entry name" value="HTHLYSR"/>
</dbReference>
<dbReference type="InterPro" id="IPR037402">
    <property type="entry name" value="YidZ_PBP2"/>
</dbReference>
<dbReference type="InterPro" id="IPR036390">
    <property type="entry name" value="WH_DNA-bd_sf"/>
</dbReference>
<dbReference type="PROSITE" id="PS50931">
    <property type="entry name" value="HTH_LYSR"/>
    <property type="match status" value="1"/>
</dbReference>
<evidence type="ECO:0000313" key="6">
    <source>
        <dbReference type="EMBL" id="QHJ09937.1"/>
    </source>
</evidence>
<comment type="similarity">
    <text evidence="1">Belongs to the LysR transcriptional regulatory family.</text>
</comment>
<evidence type="ECO:0000259" key="5">
    <source>
        <dbReference type="PROSITE" id="PS50931"/>
    </source>
</evidence>
<organism evidence="6 7">
    <name type="scientific">Paraglaciecola mesophila</name>
    <dbReference type="NCBI Taxonomy" id="197222"/>
    <lineage>
        <taxon>Bacteria</taxon>
        <taxon>Pseudomonadati</taxon>
        <taxon>Pseudomonadota</taxon>
        <taxon>Gammaproteobacteria</taxon>
        <taxon>Alteromonadales</taxon>
        <taxon>Alteromonadaceae</taxon>
        <taxon>Paraglaciecola</taxon>
    </lineage>
</organism>
<keyword evidence="4" id="KW-0804">Transcription</keyword>
<evidence type="ECO:0000256" key="3">
    <source>
        <dbReference type="ARBA" id="ARBA00023125"/>
    </source>
</evidence>
<gene>
    <name evidence="6" type="ORF">FX988_00145</name>
</gene>
<accession>A0A857JGC1</accession>
<dbReference type="OrthoDB" id="6621790at2"/>
<dbReference type="CDD" id="cd08417">
    <property type="entry name" value="PBP2_Nitroaromatics_like"/>
    <property type="match status" value="1"/>
</dbReference>
<reference evidence="6 7" key="1">
    <citation type="submission" date="2019-12" db="EMBL/GenBank/DDBJ databases">
        <title>Genome sequencing and assembly of endphytes of Porphyra tenera.</title>
        <authorList>
            <person name="Park J.M."/>
            <person name="Shin R."/>
            <person name="Jo S.H."/>
        </authorList>
    </citation>
    <scope>NUCLEOTIDE SEQUENCE [LARGE SCALE GENOMIC DNA]</scope>
    <source>
        <strain evidence="6 7">GPM4</strain>
    </source>
</reference>
<dbReference type="RefSeq" id="WP_160177878.1">
    <property type="nucleotide sequence ID" value="NZ_CP047656.1"/>
</dbReference>
<evidence type="ECO:0000256" key="2">
    <source>
        <dbReference type="ARBA" id="ARBA00023015"/>
    </source>
</evidence>
<name>A0A857JGC1_9ALTE</name>
<dbReference type="InterPro" id="IPR050389">
    <property type="entry name" value="LysR-type_TF"/>
</dbReference>
<proteinExistence type="inferred from homology"/>
<dbReference type="KEGG" id="pmes:FX988_00145"/>
<keyword evidence="7" id="KW-1185">Reference proteome</keyword>
<dbReference type="InterPro" id="IPR000847">
    <property type="entry name" value="LysR_HTH_N"/>
</dbReference>
<keyword evidence="2" id="KW-0805">Transcription regulation</keyword>
<dbReference type="SUPFAM" id="SSF46785">
    <property type="entry name" value="Winged helix' DNA-binding domain"/>
    <property type="match status" value="1"/>
</dbReference>
<dbReference type="Pfam" id="PF00126">
    <property type="entry name" value="HTH_1"/>
    <property type="match status" value="1"/>
</dbReference>
<dbReference type="Gene3D" id="3.40.190.10">
    <property type="entry name" value="Periplasmic binding protein-like II"/>
    <property type="match status" value="2"/>
</dbReference>
<dbReference type="PANTHER" id="PTHR30118">
    <property type="entry name" value="HTH-TYPE TRANSCRIPTIONAL REGULATOR LEUO-RELATED"/>
    <property type="match status" value="1"/>
</dbReference>
<dbReference type="Gene3D" id="1.10.10.10">
    <property type="entry name" value="Winged helix-like DNA-binding domain superfamily/Winged helix DNA-binding domain"/>
    <property type="match status" value="1"/>
</dbReference>
<dbReference type="AlphaFoldDB" id="A0A857JGC1"/>
<dbReference type="Proteomes" id="UP000464524">
    <property type="component" value="Chromosome"/>
</dbReference>
<evidence type="ECO:0000256" key="4">
    <source>
        <dbReference type="ARBA" id="ARBA00023163"/>
    </source>
</evidence>
<dbReference type="EMBL" id="CP047656">
    <property type="protein sequence ID" value="QHJ09937.1"/>
    <property type="molecule type" value="Genomic_DNA"/>
</dbReference>
<dbReference type="GO" id="GO:0003700">
    <property type="term" value="F:DNA-binding transcription factor activity"/>
    <property type="evidence" value="ECO:0007669"/>
    <property type="project" value="InterPro"/>
</dbReference>
<protein>
    <submittedName>
        <fullName evidence="6">PCP degradation transcriptional activation protein</fullName>
    </submittedName>
</protein>
<keyword evidence="3" id="KW-0238">DNA-binding</keyword>
<sequence>MNLNRIDLNLFAVFDAIYTAGSLTKAADVLCITQPAVSNSLARLREMLNDPLFVRTGHSMTPTPAAQNIIGPAREALGLLRKSVQESHTFDPATAEISYNFAARDLLEASIMPRLTARLQSIAPNITLTNYDISRSNIVSSMASGSLDFYADASSAFVDPHLCKQKIAEDRFVVIARRNHPALSQGLNLDTFLQLGHINISQRRTGAGPIDVALDRLNLKRRVVMRGQHFLTVPAVIVKTDLIACIPYHLAKHYECSIYELPFELAPVEYFLYWHVSADHDHAHMWLREQIEEVVTTFHPSTSQPSTSER</sequence>
<dbReference type="Pfam" id="PF03466">
    <property type="entry name" value="LysR_substrate"/>
    <property type="match status" value="1"/>
</dbReference>
<dbReference type="InterPro" id="IPR005119">
    <property type="entry name" value="LysR_subst-bd"/>
</dbReference>